<feature type="region of interest" description="Disordered" evidence="1">
    <location>
        <begin position="12"/>
        <end position="68"/>
    </location>
</feature>
<accession>A0A846TZC1</accession>
<keyword evidence="4" id="KW-1185">Reference proteome</keyword>
<dbReference type="RefSeq" id="WP_168023523.1">
    <property type="nucleotide sequence ID" value="NZ_JAAVUN010000031.1"/>
</dbReference>
<feature type="compositionally biased region" description="Low complexity" evidence="1">
    <location>
        <begin position="25"/>
        <end position="42"/>
    </location>
</feature>
<organism evidence="3 4">
    <name type="scientific">Kocuria subflava</name>
    <dbReference type="NCBI Taxonomy" id="1736139"/>
    <lineage>
        <taxon>Bacteria</taxon>
        <taxon>Bacillati</taxon>
        <taxon>Actinomycetota</taxon>
        <taxon>Actinomycetes</taxon>
        <taxon>Micrococcales</taxon>
        <taxon>Micrococcaceae</taxon>
        <taxon>Kocuria</taxon>
    </lineage>
</organism>
<dbReference type="InterPro" id="IPR046281">
    <property type="entry name" value="DUF6318"/>
</dbReference>
<feature type="domain" description="DUF6318" evidence="2">
    <location>
        <begin position="44"/>
        <end position="196"/>
    </location>
</feature>
<evidence type="ECO:0000313" key="4">
    <source>
        <dbReference type="Proteomes" id="UP000521379"/>
    </source>
</evidence>
<dbReference type="AlphaFoldDB" id="A0A846TZC1"/>
<dbReference type="EMBL" id="JAAVUN010000031">
    <property type="protein sequence ID" value="NKE10557.1"/>
    <property type="molecule type" value="Genomic_DNA"/>
</dbReference>
<evidence type="ECO:0000256" key="1">
    <source>
        <dbReference type="SAM" id="MobiDB-lite"/>
    </source>
</evidence>
<dbReference type="Proteomes" id="UP000521379">
    <property type="component" value="Unassembled WGS sequence"/>
</dbReference>
<protein>
    <recommendedName>
        <fullName evidence="2">DUF6318 domain-containing protein</fullName>
    </recommendedName>
</protein>
<reference evidence="3 4" key="1">
    <citation type="submission" date="2020-02" db="EMBL/GenBank/DDBJ databases">
        <authorList>
            <person name="Sun Q."/>
        </authorList>
    </citation>
    <scope>NUCLEOTIDE SEQUENCE [LARGE SCALE GENOMIC DNA]</scope>
    <source>
        <strain evidence="3 4">YIM 13062</strain>
    </source>
</reference>
<name>A0A846TZC1_9MICC</name>
<evidence type="ECO:0000259" key="2">
    <source>
        <dbReference type="Pfam" id="PF19843"/>
    </source>
</evidence>
<sequence>MSAVLLAGGVLTGCGDTSTNDDGDASPGSASPTESASASASADGYMEASAEGPAQNVPKPSKPALADEESVEGAQAFLDYLSDARVYAWQTGDTSILRDITAPACDFCLEEYDAIDEHYADGGWATATRETITILDDDLPTDEYGFPAPKVHVTLPGIKAWNQDGDLTQEEDEINDPQNEAIMHLNFMDGEWEYVYATPVNAG</sequence>
<dbReference type="Pfam" id="PF19843">
    <property type="entry name" value="DUF6318"/>
    <property type="match status" value="1"/>
</dbReference>
<proteinExistence type="predicted"/>
<gene>
    <name evidence="3" type="ORF">GTW58_11575</name>
</gene>
<comment type="caution">
    <text evidence="3">The sequence shown here is derived from an EMBL/GenBank/DDBJ whole genome shotgun (WGS) entry which is preliminary data.</text>
</comment>
<evidence type="ECO:0000313" key="3">
    <source>
        <dbReference type="EMBL" id="NKE10557.1"/>
    </source>
</evidence>